<evidence type="ECO:0000259" key="1">
    <source>
        <dbReference type="Pfam" id="PF25210"/>
    </source>
</evidence>
<dbReference type="InterPro" id="IPR050354">
    <property type="entry name" value="F-box/kelch-repeat_ARATH"/>
</dbReference>
<evidence type="ECO:0000313" key="2">
    <source>
        <dbReference type="EMBL" id="VDD63099.1"/>
    </source>
</evidence>
<proteinExistence type="predicted"/>
<name>A0A3P6HAW4_BRAOL</name>
<dbReference type="Gene3D" id="2.130.10.80">
    <property type="entry name" value="Galactose oxidase/kelch, beta-propeller"/>
    <property type="match status" value="1"/>
</dbReference>
<dbReference type="AlphaFoldDB" id="A0A3P6HAW4"/>
<feature type="domain" description="FKB95-like N-terminal Kelch" evidence="1">
    <location>
        <begin position="1"/>
        <end position="207"/>
    </location>
</feature>
<dbReference type="InterPro" id="IPR015915">
    <property type="entry name" value="Kelch-typ_b-propeller"/>
</dbReference>
<accession>A0A3P6HAW4</accession>
<dbReference type="InterPro" id="IPR057499">
    <property type="entry name" value="Kelch_FKB95"/>
</dbReference>
<dbReference type="PANTHER" id="PTHR24414:SF23">
    <property type="entry name" value="F-BOX_KELCH-REPEAT PROTEIN SKIP6"/>
    <property type="match status" value="1"/>
</dbReference>
<dbReference type="InterPro" id="IPR037293">
    <property type="entry name" value="Gal_Oxidase_central_sf"/>
</dbReference>
<dbReference type="EMBL" id="LR031880">
    <property type="protein sequence ID" value="VDD63099.1"/>
    <property type="molecule type" value="Genomic_DNA"/>
</dbReference>
<reference evidence="2" key="1">
    <citation type="submission" date="2018-11" db="EMBL/GenBank/DDBJ databases">
        <authorList>
            <consortium name="Genoscope - CEA"/>
            <person name="William W."/>
        </authorList>
    </citation>
    <scope>NUCLEOTIDE SEQUENCE</scope>
</reference>
<protein>
    <recommendedName>
        <fullName evidence="1">FKB95-like N-terminal Kelch domain-containing protein</fullName>
    </recommendedName>
</protein>
<organism evidence="2">
    <name type="scientific">Brassica oleracea</name>
    <name type="common">Wild cabbage</name>
    <dbReference type="NCBI Taxonomy" id="3712"/>
    <lineage>
        <taxon>Eukaryota</taxon>
        <taxon>Viridiplantae</taxon>
        <taxon>Streptophyta</taxon>
        <taxon>Embryophyta</taxon>
        <taxon>Tracheophyta</taxon>
        <taxon>Spermatophyta</taxon>
        <taxon>Magnoliopsida</taxon>
        <taxon>eudicotyledons</taxon>
        <taxon>Gunneridae</taxon>
        <taxon>Pentapetalae</taxon>
        <taxon>rosids</taxon>
        <taxon>malvids</taxon>
        <taxon>Brassicales</taxon>
        <taxon>Brassicaceae</taxon>
        <taxon>Brassiceae</taxon>
        <taxon>Brassica</taxon>
    </lineage>
</organism>
<dbReference type="Pfam" id="PF25210">
    <property type="entry name" value="Kelch_FKB95"/>
    <property type="match status" value="1"/>
</dbReference>
<sequence>MRLSRKEAAVEVMDGKIYVIGGCSSKYSTKDENYREVYDPDTQTWKPTNALPNLRSQKGASKICFVDSGFFSSTSLRSAPSVYELSCTHSSLFPRESSWRIFLGSKQCLLESEELQFLDNTSVCQDHSFQIYCSGLNWWSEVGGLEAISSNYLISVTNSGQDQRVLVWWKTNYYAEECQTEIWCAQILIEIWDHKILGCIVWSENVFTFQGCHDDDSEFLLHSALVKHDY</sequence>
<dbReference type="PANTHER" id="PTHR24414">
    <property type="entry name" value="F-BOX/KELCH-REPEAT PROTEIN SKIP4"/>
    <property type="match status" value="1"/>
</dbReference>
<gene>
    <name evidence="2" type="ORF">BOLC6T38552H</name>
</gene>
<dbReference type="SUPFAM" id="SSF117281">
    <property type="entry name" value="Kelch motif"/>
    <property type="match status" value="1"/>
</dbReference>